<keyword evidence="4" id="KW-0547">Nucleotide-binding</keyword>
<evidence type="ECO:0000256" key="1">
    <source>
        <dbReference type="ARBA" id="ARBA00005594"/>
    </source>
</evidence>
<dbReference type="GO" id="GO:0004832">
    <property type="term" value="F:valine-tRNA ligase activity"/>
    <property type="evidence" value="ECO:0007669"/>
    <property type="project" value="UniProtKB-EC"/>
</dbReference>
<evidence type="ECO:0000256" key="5">
    <source>
        <dbReference type="ARBA" id="ARBA00022840"/>
    </source>
</evidence>
<gene>
    <name evidence="9" type="ORF">EB796_009675</name>
</gene>
<comment type="similarity">
    <text evidence="1">Belongs to the class-I aminoacyl-tRNA synthetase family.</text>
</comment>
<name>A0A7J7K053_BUGNE</name>
<keyword evidence="5" id="KW-0067">ATP-binding</keyword>
<dbReference type="AlphaFoldDB" id="A0A7J7K053"/>
<dbReference type="GO" id="GO:0005524">
    <property type="term" value="F:ATP binding"/>
    <property type="evidence" value="ECO:0007669"/>
    <property type="project" value="UniProtKB-KW"/>
</dbReference>
<dbReference type="PANTHER" id="PTHR11946">
    <property type="entry name" value="VALYL-TRNA SYNTHETASES"/>
    <property type="match status" value="1"/>
</dbReference>
<keyword evidence="7" id="KW-0030">Aminoacyl-tRNA synthetase</keyword>
<keyword evidence="3" id="KW-0436">Ligase</keyword>
<evidence type="ECO:0000256" key="6">
    <source>
        <dbReference type="ARBA" id="ARBA00022917"/>
    </source>
</evidence>
<dbReference type="GO" id="GO:0005829">
    <property type="term" value="C:cytosol"/>
    <property type="evidence" value="ECO:0007669"/>
    <property type="project" value="TreeGrafter"/>
</dbReference>
<evidence type="ECO:0000256" key="7">
    <source>
        <dbReference type="ARBA" id="ARBA00023146"/>
    </source>
</evidence>
<evidence type="ECO:0000256" key="8">
    <source>
        <dbReference type="ARBA" id="ARBA00029936"/>
    </source>
</evidence>
<comment type="caution">
    <text evidence="9">The sequence shown here is derived from an EMBL/GenBank/DDBJ whole genome shotgun (WGS) entry which is preliminary data.</text>
</comment>
<evidence type="ECO:0000313" key="10">
    <source>
        <dbReference type="Proteomes" id="UP000593567"/>
    </source>
</evidence>
<accession>A0A7J7K053</accession>
<protein>
    <recommendedName>
        <fullName evidence="2">valine--tRNA ligase</fullName>
        <ecNumber evidence="2">6.1.1.9</ecNumber>
    </recommendedName>
    <alternativeName>
        <fullName evidence="8">Valyl-tRNA synthetase</fullName>
    </alternativeName>
</protein>
<dbReference type="EC" id="6.1.1.9" evidence="2"/>
<dbReference type="OrthoDB" id="629407at2759"/>
<dbReference type="EMBL" id="VXIV02001542">
    <property type="protein sequence ID" value="KAF6032019.1"/>
    <property type="molecule type" value="Genomic_DNA"/>
</dbReference>
<keyword evidence="10" id="KW-1185">Reference proteome</keyword>
<sequence length="114" mass="12254">MTARTCRCLSKVLPHTPTQSESNDTDSDCDALGPGIGRALIIVIVTLIEDSDEEIIVAATRLETMLDNGNLDPKEVAKAKQGQKEDYPQGIPGCETDALRFALCAYTAKVEVST</sequence>
<organism evidence="9 10">
    <name type="scientific">Bugula neritina</name>
    <name type="common">Brown bryozoan</name>
    <name type="synonym">Sertularia neritina</name>
    <dbReference type="NCBI Taxonomy" id="10212"/>
    <lineage>
        <taxon>Eukaryota</taxon>
        <taxon>Metazoa</taxon>
        <taxon>Spiralia</taxon>
        <taxon>Lophotrochozoa</taxon>
        <taxon>Bryozoa</taxon>
        <taxon>Gymnolaemata</taxon>
        <taxon>Cheilostomatida</taxon>
        <taxon>Flustrina</taxon>
        <taxon>Buguloidea</taxon>
        <taxon>Bugulidae</taxon>
        <taxon>Bugula</taxon>
    </lineage>
</organism>
<proteinExistence type="inferred from homology"/>
<evidence type="ECO:0000313" key="9">
    <source>
        <dbReference type="EMBL" id="KAF6032019.1"/>
    </source>
</evidence>
<evidence type="ECO:0000256" key="3">
    <source>
        <dbReference type="ARBA" id="ARBA00022598"/>
    </source>
</evidence>
<dbReference type="GO" id="GO:0006438">
    <property type="term" value="P:valyl-tRNA aminoacylation"/>
    <property type="evidence" value="ECO:0007669"/>
    <property type="project" value="InterPro"/>
</dbReference>
<dbReference type="InterPro" id="IPR002303">
    <property type="entry name" value="Valyl-tRNA_ligase"/>
</dbReference>
<dbReference type="Proteomes" id="UP000593567">
    <property type="component" value="Unassembled WGS sequence"/>
</dbReference>
<evidence type="ECO:0000256" key="2">
    <source>
        <dbReference type="ARBA" id="ARBA00013169"/>
    </source>
</evidence>
<dbReference type="PANTHER" id="PTHR11946:SF109">
    <property type="entry name" value="VALINE--TRNA LIGASE"/>
    <property type="match status" value="1"/>
</dbReference>
<evidence type="ECO:0000256" key="4">
    <source>
        <dbReference type="ARBA" id="ARBA00022741"/>
    </source>
</evidence>
<reference evidence="9" key="1">
    <citation type="submission" date="2020-06" db="EMBL/GenBank/DDBJ databases">
        <title>Draft genome of Bugula neritina, a colonial animal packing powerful symbionts and potential medicines.</title>
        <authorList>
            <person name="Rayko M."/>
        </authorList>
    </citation>
    <scope>NUCLEOTIDE SEQUENCE [LARGE SCALE GENOMIC DNA]</scope>
    <source>
        <strain evidence="9">Kwan_BN1</strain>
    </source>
</reference>
<keyword evidence="6" id="KW-0648">Protein biosynthesis</keyword>